<gene>
    <name evidence="2" type="ORF">AB6A40_009029</name>
</gene>
<organism evidence="2 3">
    <name type="scientific">Gnathostoma spinigerum</name>
    <dbReference type="NCBI Taxonomy" id="75299"/>
    <lineage>
        <taxon>Eukaryota</taxon>
        <taxon>Metazoa</taxon>
        <taxon>Ecdysozoa</taxon>
        <taxon>Nematoda</taxon>
        <taxon>Chromadorea</taxon>
        <taxon>Rhabditida</taxon>
        <taxon>Spirurina</taxon>
        <taxon>Gnathostomatomorpha</taxon>
        <taxon>Gnathostomatoidea</taxon>
        <taxon>Gnathostomatidae</taxon>
        <taxon>Gnathostoma</taxon>
    </lineage>
</organism>
<protein>
    <submittedName>
        <fullName evidence="2">Uncharacterized protein</fullName>
    </submittedName>
</protein>
<reference evidence="2 3" key="1">
    <citation type="submission" date="2024-08" db="EMBL/GenBank/DDBJ databases">
        <title>Gnathostoma spinigerum genome.</title>
        <authorList>
            <person name="Gonzalez-Bertolin B."/>
            <person name="Monzon S."/>
            <person name="Zaballos A."/>
            <person name="Jimenez P."/>
            <person name="Dekumyoy P."/>
            <person name="Varona S."/>
            <person name="Cuesta I."/>
            <person name="Sumanam S."/>
            <person name="Adisakwattana P."/>
            <person name="Gasser R.B."/>
            <person name="Hernandez-Gonzalez A."/>
            <person name="Young N.D."/>
            <person name="Perteguer M.J."/>
        </authorList>
    </citation>
    <scope>NUCLEOTIDE SEQUENCE [LARGE SCALE GENOMIC DNA]</scope>
    <source>
        <strain evidence="2">AL3</strain>
        <tissue evidence="2">Liver</tissue>
    </source>
</reference>
<feature type="chain" id="PRO_5044800359" evidence="1">
    <location>
        <begin position="17"/>
        <end position="183"/>
    </location>
</feature>
<dbReference type="EMBL" id="JBGFUD010009002">
    <property type="protein sequence ID" value="MFH4982320.1"/>
    <property type="molecule type" value="Genomic_DNA"/>
</dbReference>
<accession>A0ABD6F0T7</accession>
<evidence type="ECO:0000256" key="1">
    <source>
        <dbReference type="SAM" id="SignalP"/>
    </source>
</evidence>
<comment type="caution">
    <text evidence="2">The sequence shown here is derived from an EMBL/GenBank/DDBJ whole genome shotgun (WGS) entry which is preliminary data.</text>
</comment>
<keyword evidence="3" id="KW-1185">Reference proteome</keyword>
<proteinExistence type="predicted"/>
<feature type="signal peptide" evidence="1">
    <location>
        <begin position="1"/>
        <end position="16"/>
    </location>
</feature>
<evidence type="ECO:0000313" key="3">
    <source>
        <dbReference type="Proteomes" id="UP001608902"/>
    </source>
</evidence>
<keyword evidence="1" id="KW-0732">Signal</keyword>
<sequence length="183" mass="19485">MFPLIFLSVVLSMASGQTGFMCWNGGWWLGTYCNQYGSCSSGVCNYGYCCSDPYDCSQVGGKPEALRCGNSNDCAGLSGRYLACVRGTCCSIESRCPSGYELVAVMCQQSYQCARPDITLDRVACINNQCCKLTSSRKCSNGGTVVALGCTNDGMCQQQLGSQYPGIRLVCLGNECCTVPAGK</sequence>
<evidence type="ECO:0000313" key="2">
    <source>
        <dbReference type="EMBL" id="MFH4982320.1"/>
    </source>
</evidence>
<dbReference type="AlphaFoldDB" id="A0ABD6F0T7"/>
<name>A0ABD6F0T7_9BILA</name>
<dbReference type="Proteomes" id="UP001608902">
    <property type="component" value="Unassembled WGS sequence"/>
</dbReference>